<gene>
    <name evidence="3" type="ORF">SAMN05421858_3913</name>
</gene>
<organism evidence="3 4">
    <name type="scientific">Haladaptatus litoreus</name>
    <dbReference type="NCBI Taxonomy" id="553468"/>
    <lineage>
        <taxon>Archaea</taxon>
        <taxon>Methanobacteriati</taxon>
        <taxon>Methanobacteriota</taxon>
        <taxon>Stenosarchaea group</taxon>
        <taxon>Halobacteria</taxon>
        <taxon>Halobacteriales</taxon>
        <taxon>Haladaptataceae</taxon>
        <taxon>Haladaptatus</taxon>
    </lineage>
</organism>
<dbReference type="AlphaFoldDB" id="A0A1N7E0L7"/>
<accession>A0A1N7E0L7</accession>
<dbReference type="RefSeq" id="WP_076431777.1">
    <property type="nucleotide sequence ID" value="NZ_FTNO01000005.1"/>
</dbReference>
<dbReference type="SUPFAM" id="SSF74853">
    <property type="entry name" value="Lamin A/C globular tail domain"/>
    <property type="match status" value="1"/>
</dbReference>
<protein>
    <recommendedName>
        <fullName evidence="2">LTD domain-containing protein</fullName>
    </recommendedName>
</protein>
<dbReference type="Proteomes" id="UP000186914">
    <property type="component" value="Unassembled WGS sequence"/>
</dbReference>
<evidence type="ECO:0000313" key="3">
    <source>
        <dbReference type="EMBL" id="SIR81614.1"/>
    </source>
</evidence>
<evidence type="ECO:0000256" key="1">
    <source>
        <dbReference type="SAM" id="MobiDB-lite"/>
    </source>
</evidence>
<dbReference type="InterPro" id="IPR001322">
    <property type="entry name" value="Lamin_tail_dom"/>
</dbReference>
<dbReference type="EMBL" id="FTNO01000005">
    <property type="protein sequence ID" value="SIR81614.1"/>
    <property type="molecule type" value="Genomic_DNA"/>
</dbReference>
<keyword evidence="4" id="KW-1185">Reference proteome</keyword>
<reference evidence="4" key="1">
    <citation type="submission" date="2017-01" db="EMBL/GenBank/DDBJ databases">
        <authorList>
            <person name="Varghese N."/>
            <person name="Submissions S."/>
        </authorList>
    </citation>
    <scope>NUCLEOTIDE SEQUENCE [LARGE SCALE GENOMIC DNA]</scope>
    <source>
        <strain evidence="4">CGMCC 1.7737</strain>
    </source>
</reference>
<dbReference type="PROSITE" id="PS51841">
    <property type="entry name" value="LTD"/>
    <property type="match status" value="1"/>
</dbReference>
<name>A0A1N7E0L7_9EURY</name>
<feature type="domain" description="LTD" evidence="2">
    <location>
        <begin position="24"/>
        <end position="134"/>
    </location>
</feature>
<dbReference type="OrthoDB" id="3327at2157"/>
<sequence>MERNGRGTTIGVVLVLLVSVMGFGLVNAQETDDGLNIKVNAEDEYVTIENTGETSYDLSGLTLSFDDGQTAFAFSDNETVAGGDSITVGTGTETEGETDYTAEYETHMLNDDDPDTVRLLDGDTVIASSADETDSDTGDSDDSEDSNDGDDSDSVDDGEDSDESNDDTDDSDDSDESENDTDELEDTDDTESDETTDDSEDDTGDETDDGDSSDETDEEADC</sequence>
<evidence type="ECO:0000313" key="4">
    <source>
        <dbReference type="Proteomes" id="UP000186914"/>
    </source>
</evidence>
<feature type="region of interest" description="Disordered" evidence="1">
    <location>
        <begin position="127"/>
        <end position="222"/>
    </location>
</feature>
<dbReference type="Gene3D" id="2.60.40.1260">
    <property type="entry name" value="Lamin Tail domain"/>
    <property type="match status" value="1"/>
</dbReference>
<evidence type="ECO:0000259" key="2">
    <source>
        <dbReference type="PROSITE" id="PS51841"/>
    </source>
</evidence>
<dbReference type="InterPro" id="IPR036415">
    <property type="entry name" value="Lamin_tail_dom_sf"/>
</dbReference>
<proteinExistence type="predicted"/>
<feature type="compositionally biased region" description="Acidic residues" evidence="1">
    <location>
        <begin position="131"/>
        <end position="222"/>
    </location>
</feature>
<dbReference type="Pfam" id="PF00932">
    <property type="entry name" value="LTD"/>
    <property type="match status" value="1"/>
</dbReference>